<keyword evidence="4" id="KW-1185">Reference proteome</keyword>
<accession>A0A934SUM6</accession>
<dbReference type="EMBL" id="JAEPBG010000005">
    <property type="protein sequence ID" value="MBK4735588.1"/>
    <property type="molecule type" value="Genomic_DNA"/>
</dbReference>
<dbReference type="Proteomes" id="UP000622890">
    <property type="component" value="Unassembled WGS sequence"/>
</dbReference>
<dbReference type="InterPro" id="IPR035986">
    <property type="entry name" value="PKD_dom_sf"/>
</dbReference>
<evidence type="ECO:0000256" key="1">
    <source>
        <dbReference type="SAM" id="SignalP"/>
    </source>
</evidence>
<dbReference type="PROSITE" id="PS51257">
    <property type="entry name" value="PROKAR_LIPOPROTEIN"/>
    <property type="match status" value="1"/>
</dbReference>
<name>A0A934SUM6_9BURK</name>
<dbReference type="InterPro" id="IPR013783">
    <property type="entry name" value="Ig-like_fold"/>
</dbReference>
<reference evidence="3" key="1">
    <citation type="submission" date="2021-01" db="EMBL/GenBank/DDBJ databases">
        <title>Genome sequence of strain Noviherbaspirillum sp. DKR-6.</title>
        <authorList>
            <person name="Chaudhary D.K."/>
        </authorList>
    </citation>
    <scope>NUCLEOTIDE SEQUENCE</scope>
    <source>
        <strain evidence="3">DKR-6</strain>
    </source>
</reference>
<dbReference type="Pfam" id="PF18911">
    <property type="entry name" value="PKD_4"/>
    <property type="match status" value="1"/>
</dbReference>
<dbReference type="RefSeq" id="WP_200592372.1">
    <property type="nucleotide sequence ID" value="NZ_JAEPBG010000005.1"/>
</dbReference>
<dbReference type="CDD" id="cd00146">
    <property type="entry name" value="PKD"/>
    <property type="match status" value="1"/>
</dbReference>
<dbReference type="SUPFAM" id="SSF49299">
    <property type="entry name" value="PKD domain"/>
    <property type="match status" value="1"/>
</dbReference>
<feature type="domain" description="PKD" evidence="2">
    <location>
        <begin position="422"/>
        <end position="518"/>
    </location>
</feature>
<keyword evidence="1" id="KW-0732">Signal</keyword>
<comment type="caution">
    <text evidence="3">The sequence shown here is derived from an EMBL/GenBank/DDBJ whole genome shotgun (WGS) entry which is preliminary data.</text>
</comment>
<evidence type="ECO:0000313" key="4">
    <source>
        <dbReference type="Proteomes" id="UP000622890"/>
    </source>
</evidence>
<dbReference type="AlphaFoldDB" id="A0A934SUM6"/>
<dbReference type="PROSITE" id="PS50093">
    <property type="entry name" value="PKD"/>
    <property type="match status" value="1"/>
</dbReference>
<sequence>MRTTTNRFQGLQRWAAMIAAVILSAACGGEGGTPTSSGTPATKQLAAATVASTVASSYSVRNLPTGFNMDRPERSLNDNGQVCGYLLNPVTGILRAIIYEDGNIRNLSKPDDQSSWIPQAINANGWVTGLVRSPTAGTSFFIYDRVGTYDLGKTGERSAQSIAINDEGLIAGTRNLLNGDTDSFVYDFNNDIFANFGMPPGAKSMFAKSMNNLGQVTGYYVDQNSSVFGFVYTEDKTVRITETAPQQRVSPIAINDRAQVAGQFFNGTADHAFRYENEQMVDLGALEDATNSSTAIDINIKGEVIGSSENRSHQTLAFMHDGITMRAIGTLGGDATVPRSINAGSLVVGQSLISKDTTHAFVWSPIDGKSIDLNRLIPTNLGIELSSAAAISNSGTILANSNIGWVLLYPNAASNSPSTLGPILANDPAPIGSQINASMKFSDTDSADTHTASWSWGDGSTSVGNVTEPSASVAGSIAASHVYTTPGVYNITVTVTDSGGKSSSVGGQVVVYDPNGGFVAGGGWINSPVGAYQADPTMGGRATFGFTSKYLKGATKPSGQTEFQFQSANLNFHSTDYDWLVVGGARAQYKGTGTINGSGSYKFLLTAVDGDLIGKGTPDRLRMRIWHYNEETKTEMLDYDNQLDSGTEGGNLEGTAIGGGSISIKTK</sequence>
<dbReference type="InterPro" id="IPR000601">
    <property type="entry name" value="PKD_dom"/>
</dbReference>
<protein>
    <submittedName>
        <fullName evidence="3">PKD domain-containing protein</fullName>
    </submittedName>
</protein>
<feature type="signal peptide" evidence="1">
    <location>
        <begin position="1"/>
        <end position="25"/>
    </location>
</feature>
<evidence type="ECO:0000313" key="3">
    <source>
        <dbReference type="EMBL" id="MBK4735588.1"/>
    </source>
</evidence>
<feature type="chain" id="PRO_5037897797" evidence="1">
    <location>
        <begin position="26"/>
        <end position="667"/>
    </location>
</feature>
<dbReference type="Gene3D" id="2.60.40.10">
    <property type="entry name" value="Immunoglobulins"/>
    <property type="match status" value="1"/>
</dbReference>
<proteinExistence type="predicted"/>
<evidence type="ECO:0000259" key="2">
    <source>
        <dbReference type="PROSITE" id="PS50093"/>
    </source>
</evidence>
<dbReference type="InterPro" id="IPR014262">
    <property type="entry name" value="HAF_rpt"/>
</dbReference>
<dbReference type="NCBIfam" id="TIGR02913">
    <property type="entry name" value="HAF_rpt"/>
    <property type="match status" value="2"/>
</dbReference>
<gene>
    <name evidence="3" type="ORF">JJB74_13275</name>
</gene>
<dbReference type="SMART" id="SM00089">
    <property type="entry name" value="PKD"/>
    <property type="match status" value="1"/>
</dbReference>
<dbReference type="InterPro" id="IPR022409">
    <property type="entry name" value="PKD/Chitinase_dom"/>
</dbReference>
<organism evidence="3 4">
    <name type="scientific">Noviherbaspirillum pedocola</name>
    <dbReference type="NCBI Taxonomy" id="2801341"/>
    <lineage>
        <taxon>Bacteria</taxon>
        <taxon>Pseudomonadati</taxon>
        <taxon>Pseudomonadota</taxon>
        <taxon>Betaproteobacteria</taxon>
        <taxon>Burkholderiales</taxon>
        <taxon>Oxalobacteraceae</taxon>
        <taxon>Noviherbaspirillum</taxon>
    </lineage>
</organism>